<dbReference type="Gene3D" id="3.40.50.1100">
    <property type="match status" value="2"/>
</dbReference>
<comment type="subunit">
    <text evidence="4">In the native structure, TdcB is in a dimeric form, whereas in the TdcB-AMP complex, it exists in a tetrameric form (dimer of dimers).</text>
</comment>
<dbReference type="InterPro" id="IPR002912">
    <property type="entry name" value="ACT_dom"/>
</dbReference>
<evidence type="ECO:0000256" key="7">
    <source>
        <dbReference type="ARBA" id="ARBA00022533"/>
    </source>
</evidence>
<evidence type="ECO:0000256" key="4">
    <source>
        <dbReference type="ARBA" id="ARBA00011447"/>
    </source>
</evidence>
<dbReference type="Pfam" id="PF00291">
    <property type="entry name" value="PALP"/>
    <property type="match status" value="1"/>
</dbReference>
<dbReference type="NCBIfam" id="TIGR01127">
    <property type="entry name" value="ilvA_1Cterm"/>
    <property type="match status" value="1"/>
</dbReference>
<evidence type="ECO:0000259" key="10">
    <source>
        <dbReference type="PROSITE" id="PS51671"/>
    </source>
</evidence>
<evidence type="ECO:0000256" key="2">
    <source>
        <dbReference type="ARBA" id="ARBA00004958"/>
    </source>
</evidence>
<comment type="caution">
    <text evidence="11">The sequence shown here is derived from an EMBL/GenBank/DDBJ whole genome shotgun (WGS) entry which is preliminary data.</text>
</comment>
<dbReference type="InterPro" id="IPR000634">
    <property type="entry name" value="Ser/Thr_deHydtase_PyrdxlP-BS"/>
</dbReference>
<dbReference type="EMBL" id="BAABGT010000122">
    <property type="protein sequence ID" value="GAA4560229.1"/>
    <property type="molecule type" value="Genomic_DNA"/>
</dbReference>
<protein>
    <recommendedName>
        <fullName evidence="6">L-threonine dehydratase catabolic TdcB</fullName>
        <ecNumber evidence="5">4.3.1.19</ecNumber>
    </recommendedName>
</protein>
<dbReference type="CDD" id="cd01562">
    <property type="entry name" value="Thr-dehyd"/>
    <property type="match status" value="1"/>
</dbReference>
<keyword evidence="8" id="KW-0663">Pyridoxal phosphate</keyword>
<dbReference type="Proteomes" id="UP001501598">
    <property type="component" value="Unassembled WGS sequence"/>
</dbReference>
<dbReference type="EC" id="4.3.1.19" evidence="5"/>
<evidence type="ECO:0000313" key="11">
    <source>
        <dbReference type="EMBL" id="GAA4560229.1"/>
    </source>
</evidence>
<keyword evidence="12" id="KW-1185">Reference proteome</keyword>
<dbReference type="CDD" id="cd04886">
    <property type="entry name" value="ACT_ThrD-II-like"/>
    <property type="match status" value="1"/>
</dbReference>
<reference evidence="12" key="1">
    <citation type="journal article" date="2019" name="Int. J. Syst. Evol. Microbiol.">
        <title>The Global Catalogue of Microorganisms (GCM) 10K type strain sequencing project: providing services to taxonomists for standard genome sequencing and annotation.</title>
        <authorList>
            <consortium name="The Broad Institute Genomics Platform"/>
            <consortium name="The Broad Institute Genome Sequencing Center for Infectious Disease"/>
            <person name="Wu L."/>
            <person name="Ma J."/>
        </authorList>
    </citation>
    <scope>NUCLEOTIDE SEQUENCE [LARGE SCALE GENOMIC DNA]</scope>
    <source>
        <strain evidence="12">JCM 17906</strain>
    </source>
</reference>
<evidence type="ECO:0000313" key="12">
    <source>
        <dbReference type="Proteomes" id="UP001501598"/>
    </source>
</evidence>
<dbReference type="PROSITE" id="PS51671">
    <property type="entry name" value="ACT"/>
    <property type="match status" value="1"/>
</dbReference>
<dbReference type="PANTHER" id="PTHR48078">
    <property type="entry name" value="THREONINE DEHYDRATASE, MITOCHONDRIAL-RELATED"/>
    <property type="match status" value="1"/>
</dbReference>
<evidence type="ECO:0000256" key="9">
    <source>
        <dbReference type="ARBA" id="ARBA00023239"/>
    </source>
</evidence>
<comment type="similarity">
    <text evidence="3">Belongs to the serine/threonine dehydratase family.</text>
</comment>
<dbReference type="InterPro" id="IPR001926">
    <property type="entry name" value="TrpB-like_PALP"/>
</dbReference>
<proteinExistence type="inferred from homology"/>
<feature type="domain" description="ACT" evidence="10">
    <location>
        <begin position="336"/>
        <end position="414"/>
    </location>
</feature>
<name>A0ABP8S3I9_9PSEU</name>
<dbReference type="InterPro" id="IPR005789">
    <property type="entry name" value="Thr_deHydtase_catblc"/>
</dbReference>
<evidence type="ECO:0000256" key="5">
    <source>
        <dbReference type="ARBA" id="ARBA00012096"/>
    </source>
</evidence>
<dbReference type="InterPro" id="IPR050147">
    <property type="entry name" value="Ser/Thr_Dehydratase"/>
</dbReference>
<evidence type="ECO:0000256" key="1">
    <source>
        <dbReference type="ARBA" id="ARBA00001933"/>
    </source>
</evidence>
<comment type="pathway">
    <text evidence="2">Amino-acid degradation; L-threonine degradation via propanoate pathway; propanoate from L-threonine: step 1/4.</text>
</comment>
<evidence type="ECO:0000256" key="8">
    <source>
        <dbReference type="ARBA" id="ARBA00022898"/>
    </source>
</evidence>
<accession>A0ABP8S3I9</accession>
<comment type="cofactor">
    <cofactor evidence="1">
        <name>pyridoxal 5'-phosphate</name>
        <dbReference type="ChEBI" id="CHEBI:597326"/>
    </cofactor>
</comment>
<dbReference type="InterPro" id="IPR036052">
    <property type="entry name" value="TrpB-like_PALP_sf"/>
</dbReference>
<sequence>MTPDVVRVSPPVGVADILAARELLAGVTRTTPVARSRALSEAVGGPVWFKCENLQRTGSFKIRGAFTRLSGLTAEERAHGVVAASAGNHAQGVALAARLLGIEATVFMPTGAALPKVDATRGYGAAVRLAGETVDEALAAALDHSAHTGAVLIHPFDHPAVVAGQGTVGLEIIDQVPDVATVLVATGGGGLLGGVAAAVKDRRPAARVVGVQAAGAAAWPASLAAGEPLPLGAMRTIADGIAVGRPGDVTFRQVEALVDGFVTVGEESLSRALLFSLERAKMLVEPAGVAPVAALLDDPGRFEPPVVAVLSGGNVDPLVLLHVIQNGMASAARYLSLQVRVGDRPGALAALLTGVGELGANVIDVEHTRISATVPMGEVDVALSMEMRGPEHCRELVVALRAAGHQVTVTGVPEGDPRLGG</sequence>
<dbReference type="PROSITE" id="PS00165">
    <property type="entry name" value="DEHYDRATASE_SER_THR"/>
    <property type="match status" value="1"/>
</dbReference>
<keyword evidence="7" id="KW-0021">Allosteric enzyme</keyword>
<dbReference type="RefSeq" id="WP_345428118.1">
    <property type="nucleotide sequence ID" value="NZ_BAABGT010000122.1"/>
</dbReference>
<evidence type="ECO:0000256" key="6">
    <source>
        <dbReference type="ARBA" id="ARBA00022248"/>
    </source>
</evidence>
<dbReference type="SUPFAM" id="SSF53686">
    <property type="entry name" value="Tryptophan synthase beta subunit-like PLP-dependent enzymes"/>
    <property type="match status" value="1"/>
</dbReference>
<keyword evidence="9" id="KW-0456">Lyase</keyword>
<dbReference type="PANTHER" id="PTHR48078:SF6">
    <property type="entry name" value="L-THREONINE DEHYDRATASE CATABOLIC TDCB"/>
    <property type="match status" value="1"/>
</dbReference>
<dbReference type="InterPro" id="IPR044561">
    <property type="entry name" value="ACT_ThrD-II-like"/>
</dbReference>
<gene>
    <name evidence="11" type="primary">ilvA_2</name>
    <name evidence="11" type="ORF">GCM10023175_69770</name>
</gene>
<evidence type="ECO:0000256" key="3">
    <source>
        <dbReference type="ARBA" id="ARBA00010869"/>
    </source>
</evidence>
<organism evidence="11 12">
    <name type="scientific">Pseudonocardia xishanensis</name>
    <dbReference type="NCBI Taxonomy" id="630995"/>
    <lineage>
        <taxon>Bacteria</taxon>
        <taxon>Bacillati</taxon>
        <taxon>Actinomycetota</taxon>
        <taxon>Actinomycetes</taxon>
        <taxon>Pseudonocardiales</taxon>
        <taxon>Pseudonocardiaceae</taxon>
        <taxon>Pseudonocardia</taxon>
    </lineage>
</organism>